<dbReference type="Proteomes" id="UP000499080">
    <property type="component" value="Unassembled WGS sequence"/>
</dbReference>
<proteinExistence type="predicted"/>
<dbReference type="Pfam" id="PF21530">
    <property type="entry name" value="Pif1_2B_dom"/>
    <property type="match status" value="1"/>
</dbReference>
<sequence>MWPLNEFILSHKSHTVVRVAVHLPQQQLVVYQDGQGEQTIERAALRKTTLTSWFELNKNDPSAYNISYSDIPQYYVFDKSTTNWKKRQRGGQIFIGRLPVELKARPILTVNNERSMEINNTVLKFMPGNETIYKAVDTIISEDIQVQLTFPEVFLNSLTPTGLPPYELKLKIVCIIMLVRNLAPFKGLYNGTRLIVIKVQQINIQSKSFDSSETFLIPRIPLIPSEINMPFKFKRMQLSIRLAFTMAINKSQGQTFEKICLVLNEPVFSHGQLYVVCQEHNRLNLFLW</sequence>
<protein>
    <recommendedName>
        <fullName evidence="1">DNA helicase Pif1-like 2B domain-containing protein</fullName>
    </recommendedName>
</protein>
<accession>A0A4Y2F4S6</accession>
<dbReference type="InterPro" id="IPR027417">
    <property type="entry name" value="P-loop_NTPase"/>
</dbReference>
<feature type="domain" description="DNA helicase Pif1-like 2B" evidence="1">
    <location>
        <begin position="154"/>
        <end position="198"/>
    </location>
</feature>
<evidence type="ECO:0000259" key="1">
    <source>
        <dbReference type="Pfam" id="PF21530"/>
    </source>
</evidence>
<comment type="caution">
    <text evidence="2">The sequence shown here is derived from an EMBL/GenBank/DDBJ whole genome shotgun (WGS) entry which is preliminary data.</text>
</comment>
<dbReference type="PANTHER" id="PTHR10492:SF57">
    <property type="entry name" value="ATP-DEPENDENT DNA HELICASE"/>
    <property type="match status" value="1"/>
</dbReference>
<reference evidence="2 3" key="1">
    <citation type="journal article" date="2019" name="Sci. Rep.">
        <title>Orb-weaving spider Araneus ventricosus genome elucidates the spidroin gene catalogue.</title>
        <authorList>
            <person name="Kono N."/>
            <person name="Nakamura H."/>
            <person name="Ohtoshi R."/>
            <person name="Moran D.A.P."/>
            <person name="Shinohara A."/>
            <person name="Yoshida Y."/>
            <person name="Fujiwara M."/>
            <person name="Mori M."/>
            <person name="Tomita M."/>
            <person name="Arakawa K."/>
        </authorList>
    </citation>
    <scope>NUCLEOTIDE SEQUENCE [LARGE SCALE GENOMIC DNA]</scope>
</reference>
<dbReference type="InterPro" id="IPR049163">
    <property type="entry name" value="Pif1-like_2B_dom"/>
</dbReference>
<dbReference type="PANTHER" id="PTHR10492">
    <property type="match status" value="1"/>
</dbReference>
<evidence type="ECO:0000313" key="2">
    <source>
        <dbReference type="EMBL" id="GBM36433.1"/>
    </source>
</evidence>
<dbReference type="EMBL" id="BGPR01000811">
    <property type="protein sequence ID" value="GBM36433.1"/>
    <property type="molecule type" value="Genomic_DNA"/>
</dbReference>
<keyword evidence="3" id="KW-1185">Reference proteome</keyword>
<name>A0A4Y2F4S6_ARAVE</name>
<gene>
    <name evidence="2" type="ORF">AVEN_234817_1</name>
</gene>
<dbReference type="AlphaFoldDB" id="A0A4Y2F4S6"/>
<organism evidence="2 3">
    <name type="scientific">Araneus ventricosus</name>
    <name type="common">Orbweaver spider</name>
    <name type="synonym">Epeira ventricosa</name>
    <dbReference type="NCBI Taxonomy" id="182803"/>
    <lineage>
        <taxon>Eukaryota</taxon>
        <taxon>Metazoa</taxon>
        <taxon>Ecdysozoa</taxon>
        <taxon>Arthropoda</taxon>
        <taxon>Chelicerata</taxon>
        <taxon>Arachnida</taxon>
        <taxon>Araneae</taxon>
        <taxon>Araneomorphae</taxon>
        <taxon>Entelegynae</taxon>
        <taxon>Araneoidea</taxon>
        <taxon>Araneidae</taxon>
        <taxon>Araneus</taxon>
    </lineage>
</organism>
<evidence type="ECO:0000313" key="3">
    <source>
        <dbReference type="Proteomes" id="UP000499080"/>
    </source>
</evidence>
<dbReference type="SUPFAM" id="SSF52540">
    <property type="entry name" value="P-loop containing nucleoside triphosphate hydrolases"/>
    <property type="match status" value="1"/>
</dbReference>